<gene>
    <name evidence="2" type="ORF">DGAL_LOCUS11783</name>
</gene>
<evidence type="ECO:0000256" key="1">
    <source>
        <dbReference type="SAM" id="MobiDB-lite"/>
    </source>
</evidence>
<dbReference type="EMBL" id="CAKKLH010000283">
    <property type="protein sequence ID" value="CAH0108405.1"/>
    <property type="molecule type" value="Genomic_DNA"/>
</dbReference>
<proteinExistence type="predicted"/>
<feature type="compositionally biased region" description="Polar residues" evidence="1">
    <location>
        <begin position="100"/>
        <end position="110"/>
    </location>
</feature>
<evidence type="ECO:0000313" key="2">
    <source>
        <dbReference type="EMBL" id="CAH0108405.1"/>
    </source>
</evidence>
<feature type="region of interest" description="Disordered" evidence="1">
    <location>
        <begin position="93"/>
        <end position="117"/>
    </location>
</feature>
<feature type="region of interest" description="Disordered" evidence="1">
    <location>
        <begin position="312"/>
        <end position="372"/>
    </location>
</feature>
<comment type="caution">
    <text evidence="2">The sequence shown here is derived from an EMBL/GenBank/DDBJ whole genome shotgun (WGS) entry which is preliminary data.</text>
</comment>
<keyword evidence="3" id="KW-1185">Reference proteome</keyword>
<protein>
    <submittedName>
        <fullName evidence="2">Uncharacterized protein</fullName>
    </submittedName>
</protein>
<dbReference type="Proteomes" id="UP000789390">
    <property type="component" value="Unassembled WGS sequence"/>
</dbReference>
<reference evidence="2" key="1">
    <citation type="submission" date="2021-11" db="EMBL/GenBank/DDBJ databases">
        <authorList>
            <person name="Schell T."/>
        </authorList>
    </citation>
    <scope>NUCLEOTIDE SEQUENCE</scope>
    <source>
        <strain evidence="2">M5</strain>
    </source>
</reference>
<feature type="compositionally biased region" description="Low complexity" evidence="1">
    <location>
        <begin position="363"/>
        <end position="372"/>
    </location>
</feature>
<accession>A0A8J2WKR4</accession>
<organism evidence="2 3">
    <name type="scientific">Daphnia galeata</name>
    <dbReference type="NCBI Taxonomy" id="27404"/>
    <lineage>
        <taxon>Eukaryota</taxon>
        <taxon>Metazoa</taxon>
        <taxon>Ecdysozoa</taxon>
        <taxon>Arthropoda</taxon>
        <taxon>Crustacea</taxon>
        <taxon>Branchiopoda</taxon>
        <taxon>Diplostraca</taxon>
        <taxon>Cladocera</taxon>
        <taxon>Anomopoda</taxon>
        <taxon>Daphniidae</taxon>
        <taxon>Daphnia</taxon>
    </lineage>
</organism>
<dbReference type="OrthoDB" id="7693269at2759"/>
<dbReference type="AlphaFoldDB" id="A0A8J2WKR4"/>
<sequence>MNNKSNCHQPSTLTVDSLSYKELQSLAMSLSLPGKMKQGVLVEAIKARQNNNEEAVAMILEANRQRRLLQREQYLRSQATAQQQLLKIKEEETEKDVGADNNTDCNQVNGRSKLKRSASEMELDPTYIIDENIYKRSKLAAALIQQPRQQSRSSASFSFSSLTTGATSLTIRKEHFHQYQTIMGGGCSTWEQTPTLNPVTVGLPSQSIKSLPVLSKKELSILPALNDCSNSEGGGVNSTNNNNSQSVCCSVASGSAPSSASCCWKSGGNGADNSQPLSQSSFESCDSGWMGADDSYDLNTWKNLQSIKLNHNNNNNSFENTEVPPPSLHTPPSSSGSYFDATPAPDTSINDTGDIYAQDDFTSANNSSSSVPANASNFSADFPLESSNNSFQDVNIKPDPCCSSSSSSSLTWCESFVQQTQSFQQQPPQSQSKLQQSIIQNGSSSRYGLGVCCAMLAAEMRPTPKDCPYDFDCYRMGGPFFRIQRPGNPTSVVVASGRGTTRTTFCNMLPRTASYVQ</sequence>
<name>A0A8J2WKR4_9CRUS</name>
<evidence type="ECO:0000313" key="3">
    <source>
        <dbReference type="Proteomes" id="UP000789390"/>
    </source>
</evidence>